<dbReference type="SUPFAM" id="SSF47986">
    <property type="entry name" value="DEATH domain"/>
    <property type="match status" value="1"/>
</dbReference>
<sequence length="232" mass="26523">MAEAEAGVNELMGKLEVLFELFLYVCLILETSTSKQTRRSKEDKCIVHILLLRSGVESNPGPRTWIDYLREWDKPTQDDLMYLSGRIGNGWRHLGARLHLRQAQLDHIEHDHKGMQNQIYHMLLESTKSGLEASLKDILLMLDVASTEFSMTVDWDDITLRFANNGQEQQMMLGDVANPILARMVDVENKIANLQAENRELKTKIASLERGAQKRNADEGETSTDVKRVKHH</sequence>
<accession>A0ABY7G8U0</accession>
<name>A0ABY7G8U0_MYAAR</name>
<gene>
    <name evidence="3" type="ORF">MAR_033377</name>
</gene>
<feature type="domain" description="Death" evidence="2">
    <location>
        <begin position="86"/>
        <end position="125"/>
    </location>
</feature>
<dbReference type="InterPro" id="IPR000488">
    <property type="entry name" value="Death_dom"/>
</dbReference>
<feature type="region of interest" description="Disordered" evidence="1">
    <location>
        <begin position="206"/>
        <end position="232"/>
    </location>
</feature>
<proteinExistence type="predicted"/>
<reference evidence="3" key="1">
    <citation type="submission" date="2022-11" db="EMBL/GenBank/DDBJ databases">
        <title>Centuries of genome instability and evolution in soft-shell clam transmissible cancer (bioRxiv).</title>
        <authorList>
            <person name="Hart S.F.M."/>
            <person name="Yonemitsu M.A."/>
            <person name="Giersch R.M."/>
            <person name="Beal B.F."/>
            <person name="Arriagada G."/>
            <person name="Davis B.W."/>
            <person name="Ostrander E.A."/>
            <person name="Goff S.P."/>
            <person name="Metzger M.J."/>
        </authorList>
    </citation>
    <scope>NUCLEOTIDE SEQUENCE</scope>
    <source>
        <strain evidence="3">MELC-2E11</strain>
        <tissue evidence="3">Siphon/mantle</tissue>
    </source>
</reference>
<dbReference type="Pfam" id="PF00531">
    <property type="entry name" value="Death"/>
    <property type="match status" value="1"/>
</dbReference>
<dbReference type="InterPro" id="IPR011029">
    <property type="entry name" value="DEATH-like_dom_sf"/>
</dbReference>
<dbReference type="EMBL" id="CP111028">
    <property type="protein sequence ID" value="WAR30835.1"/>
    <property type="molecule type" value="Genomic_DNA"/>
</dbReference>
<dbReference type="CDD" id="cd01670">
    <property type="entry name" value="Death"/>
    <property type="match status" value="1"/>
</dbReference>
<organism evidence="3 4">
    <name type="scientific">Mya arenaria</name>
    <name type="common">Soft-shell clam</name>
    <dbReference type="NCBI Taxonomy" id="6604"/>
    <lineage>
        <taxon>Eukaryota</taxon>
        <taxon>Metazoa</taxon>
        <taxon>Spiralia</taxon>
        <taxon>Lophotrochozoa</taxon>
        <taxon>Mollusca</taxon>
        <taxon>Bivalvia</taxon>
        <taxon>Autobranchia</taxon>
        <taxon>Heteroconchia</taxon>
        <taxon>Euheterodonta</taxon>
        <taxon>Imparidentia</taxon>
        <taxon>Neoheterodontei</taxon>
        <taxon>Myida</taxon>
        <taxon>Myoidea</taxon>
        <taxon>Myidae</taxon>
        <taxon>Mya</taxon>
    </lineage>
</organism>
<protein>
    <recommendedName>
        <fullName evidence="2">Death domain-containing protein</fullName>
    </recommendedName>
</protein>
<dbReference type="Gene3D" id="1.10.533.10">
    <property type="entry name" value="Death Domain, Fas"/>
    <property type="match status" value="1"/>
</dbReference>
<evidence type="ECO:0000256" key="1">
    <source>
        <dbReference type="SAM" id="MobiDB-lite"/>
    </source>
</evidence>
<keyword evidence="4" id="KW-1185">Reference proteome</keyword>
<evidence type="ECO:0000313" key="3">
    <source>
        <dbReference type="EMBL" id="WAR30835.1"/>
    </source>
</evidence>
<evidence type="ECO:0000259" key="2">
    <source>
        <dbReference type="Pfam" id="PF00531"/>
    </source>
</evidence>
<dbReference type="Proteomes" id="UP001164746">
    <property type="component" value="Chromosome 17"/>
</dbReference>
<evidence type="ECO:0000313" key="4">
    <source>
        <dbReference type="Proteomes" id="UP001164746"/>
    </source>
</evidence>